<evidence type="ECO:0000313" key="3">
    <source>
        <dbReference type="Proteomes" id="UP000002297"/>
    </source>
</evidence>
<dbReference type="AlphaFoldDB" id="A3U844"/>
<keyword evidence="3" id="KW-1185">Reference proteome</keyword>
<dbReference type="OrthoDB" id="1247025at2"/>
<dbReference type="KEGG" id="cat:CA2559_06610"/>
<feature type="transmembrane region" description="Helical" evidence="1">
    <location>
        <begin position="43"/>
        <end position="64"/>
    </location>
</feature>
<keyword evidence="1" id="KW-1133">Transmembrane helix</keyword>
<dbReference type="Proteomes" id="UP000002297">
    <property type="component" value="Chromosome"/>
</dbReference>
<dbReference type="RefSeq" id="WP_013187079.1">
    <property type="nucleotide sequence ID" value="NC_014230.1"/>
</dbReference>
<evidence type="ECO:0000256" key="1">
    <source>
        <dbReference type="SAM" id="Phobius"/>
    </source>
</evidence>
<dbReference type="EMBL" id="CP002046">
    <property type="protein sequence ID" value="EAP88411.1"/>
    <property type="molecule type" value="Genomic_DNA"/>
</dbReference>
<dbReference type="STRING" id="216432.CA2559_06610"/>
<keyword evidence="1" id="KW-0812">Transmembrane</keyword>
<sequence length="256" mass="28636">MAPIKFEEHIKESLEKRRIEPSSKSWDALSSQLDDSSKKKSPIWLWMGVAASFAGLVFLATTFFNSTNNTVSTEHNIVKTTVNEQDGKTKTTDSYKESKEATTIAEETTITPTINTNTKKVSTQSKPKASQKYDIAINEPRNPNTTKQSKESSIVNETEALTEIALQEPKFQFEEVSEDIALNNELTDEHIENLLKAASARNANKMKNENLSVDPSALLSDAEIQVERTFREKVFTVIKSGLEEVKSSVVTRAQKF</sequence>
<dbReference type="GeneID" id="89453102"/>
<protein>
    <submittedName>
        <fullName evidence="2">Uncharacterized protein</fullName>
    </submittedName>
</protein>
<name>A3U844_CROAH</name>
<reference evidence="2 3" key="1">
    <citation type="journal article" date="2010" name="J. Bacteriol.">
        <title>The complete genome sequence of Croceibacter atlanticus HTCC2559T.</title>
        <authorList>
            <person name="Oh H.M."/>
            <person name="Kang I."/>
            <person name="Ferriera S."/>
            <person name="Giovannoni S.J."/>
            <person name="Cho J.C."/>
        </authorList>
    </citation>
    <scope>NUCLEOTIDE SEQUENCE [LARGE SCALE GENOMIC DNA]</scope>
    <source>
        <strain evidence="3">ATCC BAA-628 / HTCC2559 / KCTC 12090</strain>
    </source>
</reference>
<evidence type="ECO:0000313" key="2">
    <source>
        <dbReference type="EMBL" id="EAP88411.1"/>
    </source>
</evidence>
<proteinExistence type="predicted"/>
<accession>A3U844</accession>
<dbReference type="eggNOG" id="ENOG5032ZQI">
    <property type="taxonomic scope" value="Bacteria"/>
</dbReference>
<dbReference type="HOGENOM" id="CLU_1076429_0_0_10"/>
<gene>
    <name evidence="2" type="ordered locus">CA2559_06610</name>
</gene>
<keyword evidence="1" id="KW-0472">Membrane</keyword>
<organism evidence="2 3">
    <name type="scientific">Croceibacter atlanticus (strain ATCC BAA-628 / JCM 21780 / CIP 108009 / IAM 15332 / KCTC 12090 / HTCC2559)</name>
    <dbReference type="NCBI Taxonomy" id="216432"/>
    <lineage>
        <taxon>Bacteria</taxon>
        <taxon>Pseudomonadati</taxon>
        <taxon>Bacteroidota</taxon>
        <taxon>Flavobacteriia</taxon>
        <taxon>Flavobacteriales</taxon>
        <taxon>Flavobacteriaceae</taxon>
        <taxon>Croceibacter</taxon>
    </lineage>
</organism>